<sequence length="441" mass="48338">MVGSGVGGDSRSKEAVGMLALHEALRNVCLNSDWTYSVFWTIRPRPRCRGGNGCKVGDDNGNLMLMWEDGFCRTRADDIDGEDQVRKAFSKMSIQLYNYGEGLMGKVASDKCHKWVFKEPSECEPNISNYWQSSFDALPPEWNDQFASGIQTIAVIQAGHGLLQLGSCNIIPEDLHFVLRMRHMFESLGYQSGFFLSQLFSSSRNSSPSPSAPVKQIPARPPPPVFNWSHPSLSSNPPIASPAYHPSAQMGLPSNKDDTQLYLLPPSSSEAQMDEMMPEQESDLKWPNGLSFFTALTGRTDDAKLLFGAEMLGHQPPPHQHPLMTARKNLTASSPVSICGNADESKAIEASGLPGQGNIDDNSAALGASNSEDLLSLESHSGKARKMENSKFKRSFTLPARMTTSSSSSSLDHHHASTPQPMDYRGSEAGIYQDIMETFLD</sequence>
<feature type="region of interest" description="Disordered" evidence="3">
    <location>
        <begin position="380"/>
        <end position="426"/>
    </location>
</feature>
<dbReference type="InterPro" id="IPR025610">
    <property type="entry name" value="MYC/MYB_N"/>
</dbReference>
<evidence type="ECO:0000256" key="2">
    <source>
        <dbReference type="ARBA" id="ARBA00023163"/>
    </source>
</evidence>
<evidence type="ECO:0000256" key="1">
    <source>
        <dbReference type="ARBA" id="ARBA00023015"/>
    </source>
</evidence>
<evidence type="ECO:0000313" key="6">
    <source>
        <dbReference type="Proteomes" id="UP001222027"/>
    </source>
</evidence>
<proteinExistence type="predicted"/>
<dbReference type="Proteomes" id="UP001222027">
    <property type="component" value="Unassembled WGS sequence"/>
</dbReference>
<name>A0AAV8QZE3_ENSVE</name>
<comment type="caution">
    <text evidence="5">The sequence shown here is derived from an EMBL/GenBank/DDBJ whole genome shotgun (WGS) entry which is preliminary data.</text>
</comment>
<keyword evidence="2" id="KW-0804">Transcription</keyword>
<keyword evidence="1" id="KW-0805">Transcription regulation</keyword>
<dbReference type="EMBL" id="JAQQAF010000004">
    <property type="protein sequence ID" value="KAJ8490983.1"/>
    <property type="molecule type" value="Genomic_DNA"/>
</dbReference>
<feature type="domain" description="Transcription factor MYC/MYB N-terminal" evidence="4">
    <location>
        <begin position="21"/>
        <end position="76"/>
    </location>
</feature>
<gene>
    <name evidence="5" type="ORF">OPV22_012704</name>
</gene>
<dbReference type="PANTHER" id="PTHR47375">
    <property type="entry name" value="GB|AAF34833.1"/>
    <property type="match status" value="1"/>
</dbReference>
<evidence type="ECO:0000259" key="4">
    <source>
        <dbReference type="Pfam" id="PF14215"/>
    </source>
</evidence>
<keyword evidence="6" id="KW-1185">Reference proteome</keyword>
<organism evidence="5 6">
    <name type="scientific">Ensete ventricosum</name>
    <name type="common">Abyssinian banana</name>
    <name type="synonym">Musa ensete</name>
    <dbReference type="NCBI Taxonomy" id="4639"/>
    <lineage>
        <taxon>Eukaryota</taxon>
        <taxon>Viridiplantae</taxon>
        <taxon>Streptophyta</taxon>
        <taxon>Embryophyta</taxon>
        <taxon>Tracheophyta</taxon>
        <taxon>Spermatophyta</taxon>
        <taxon>Magnoliopsida</taxon>
        <taxon>Liliopsida</taxon>
        <taxon>Zingiberales</taxon>
        <taxon>Musaceae</taxon>
        <taxon>Ensete</taxon>
    </lineage>
</organism>
<dbReference type="Pfam" id="PF14215">
    <property type="entry name" value="bHLH-MYC_N"/>
    <property type="match status" value="2"/>
</dbReference>
<feature type="domain" description="Transcription factor MYC/MYB N-terminal" evidence="4">
    <location>
        <begin position="85"/>
        <end position="185"/>
    </location>
</feature>
<reference evidence="5 6" key="1">
    <citation type="submission" date="2022-12" db="EMBL/GenBank/DDBJ databases">
        <title>Chromosome-scale assembly of the Ensete ventricosum genome.</title>
        <authorList>
            <person name="Dussert Y."/>
            <person name="Stocks J."/>
            <person name="Wendawek A."/>
            <person name="Woldeyes F."/>
            <person name="Nichols R.A."/>
            <person name="Borrell J.S."/>
        </authorList>
    </citation>
    <scope>NUCLEOTIDE SEQUENCE [LARGE SCALE GENOMIC DNA]</scope>
    <source>
        <strain evidence="6">cv. Maze</strain>
        <tissue evidence="5">Seeds</tissue>
    </source>
</reference>
<dbReference type="AlphaFoldDB" id="A0AAV8QZE3"/>
<dbReference type="PANTHER" id="PTHR47375:SF1">
    <property type="entry name" value="GB|AAF34833.1"/>
    <property type="match status" value="1"/>
</dbReference>
<evidence type="ECO:0000256" key="3">
    <source>
        <dbReference type="SAM" id="MobiDB-lite"/>
    </source>
</evidence>
<evidence type="ECO:0000313" key="5">
    <source>
        <dbReference type="EMBL" id="KAJ8490983.1"/>
    </source>
</evidence>
<protein>
    <recommendedName>
        <fullName evidence="4">Transcription factor MYC/MYB N-terminal domain-containing protein</fullName>
    </recommendedName>
</protein>
<accession>A0AAV8QZE3</accession>
<dbReference type="InterPro" id="IPR044170">
    <property type="entry name" value="RSS3-like"/>
</dbReference>